<dbReference type="PANTHER" id="PTHR24404">
    <property type="entry name" value="ZINC FINGER PROTEIN"/>
    <property type="match status" value="1"/>
</dbReference>
<feature type="domain" description="C2H2-type" evidence="9">
    <location>
        <begin position="16"/>
        <end position="43"/>
    </location>
</feature>
<dbReference type="PANTHER" id="PTHR24404:SF114">
    <property type="entry name" value="KLUMPFUSS, ISOFORM B-RELATED"/>
    <property type="match status" value="1"/>
</dbReference>
<keyword evidence="6" id="KW-0238">DNA-binding</keyword>
<proteinExistence type="predicted"/>
<keyword evidence="11" id="KW-1185">Reference proteome</keyword>
<accession>A0A8J5KDG0</accession>
<evidence type="ECO:0000256" key="5">
    <source>
        <dbReference type="ARBA" id="ARBA00022833"/>
    </source>
</evidence>
<comment type="caution">
    <text evidence="10">The sequence shown here is derived from an EMBL/GenBank/DDBJ whole genome shotgun (WGS) entry which is preliminary data.</text>
</comment>
<dbReference type="Gene3D" id="3.30.160.60">
    <property type="entry name" value="Classic Zinc Finger"/>
    <property type="match status" value="1"/>
</dbReference>
<dbReference type="AlphaFoldDB" id="A0A8J5KDG0"/>
<dbReference type="GO" id="GO:0000978">
    <property type="term" value="F:RNA polymerase II cis-regulatory region sequence-specific DNA binding"/>
    <property type="evidence" value="ECO:0007669"/>
    <property type="project" value="TreeGrafter"/>
</dbReference>
<gene>
    <name evidence="10" type="primary">Znf629-L2</name>
    <name evidence="10" type="ORF">Hamer_G018950</name>
</gene>
<dbReference type="GO" id="GO:0006357">
    <property type="term" value="P:regulation of transcription by RNA polymerase II"/>
    <property type="evidence" value="ECO:0007669"/>
    <property type="project" value="TreeGrafter"/>
</dbReference>
<dbReference type="InterPro" id="IPR050589">
    <property type="entry name" value="Ikaros_C2H2-ZF"/>
</dbReference>
<evidence type="ECO:0000256" key="1">
    <source>
        <dbReference type="ARBA" id="ARBA00004123"/>
    </source>
</evidence>
<dbReference type="PROSITE" id="PS50157">
    <property type="entry name" value="ZINC_FINGER_C2H2_2"/>
    <property type="match status" value="1"/>
</dbReference>
<keyword evidence="5" id="KW-0862">Zinc</keyword>
<organism evidence="10 11">
    <name type="scientific">Homarus americanus</name>
    <name type="common">American lobster</name>
    <dbReference type="NCBI Taxonomy" id="6706"/>
    <lineage>
        <taxon>Eukaryota</taxon>
        <taxon>Metazoa</taxon>
        <taxon>Ecdysozoa</taxon>
        <taxon>Arthropoda</taxon>
        <taxon>Crustacea</taxon>
        <taxon>Multicrustacea</taxon>
        <taxon>Malacostraca</taxon>
        <taxon>Eumalacostraca</taxon>
        <taxon>Eucarida</taxon>
        <taxon>Decapoda</taxon>
        <taxon>Pleocyemata</taxon>
        <taxon>Astacidea</taxon>
        <taxon>Nephropoidea</taxon>
        <taxon>Nephropidae</taxon>
        <taxon>Homarus</taxon>
    </lineage>
</organism>
<evidence type="ECO:0000256" key="6">
    <source>
        <dbReference type="ARBA" id="ARBA00023125"/>
    </source>
</evidence>
<dbReference type="GO" id="GO:0008270">
    <property type="term" value="F:zinc ion binding"/>
    <property type="evidence" value="ECO:0007669"/>
    <property type="project" value="UniProtKB-KW"/>
</dbReference>
<keyword evidence="2" id="KW-0479">Metal-binding</keyword>
<evidence type="ECO:0000313" key="11">
    <source>
        <dbReference type="Proteomes" id="UP000747542"/>
    </source>
</evidence>
<dbReference type="FunFam" id="3.30.160.60:FF:002343">
    <property type="entry name" value="Zinc finger protein 33A"/>
    <property type="match status" value="1"/>
</dbReference>
<protein>
    <submittedName>
        <fullName evidence="10">Zinc finger protein 629-like 2</fullName>
    </submittedName>
</protein>
<dbReference type="EMBL" id="JAHLQT010014098">
    <property type="protein sequence ID" value="KAG7170463.1"/>
    <property type="molecule type" value="Genomic_DNA"/>
</dbReference>
<dbReference type="Proteomes" id="UP000747542">
    <property type="component" value="Unassembled WGS sequence"/>
</dbReference>
<evidence type="ECO:0000256" key="8">
    <source>
        <dbReference type="PROSITE-ProRule" id="PRU00042"/>
    </source>
</evidence>
<evidence type="ECO:0000256" key="4">
    <source>
        <dbReference type="ARBA" id="ARBA00022771"/>
    </source>
</evidence>
<dbReference type="InterPro" id="IPR013087">
    <property type="entry name" value="Znf_C2H2_type"/>
</dbReference>
<name>A0A8J5KDG0_HOMAM</name>
<dbReference type="GO" id="GO:0005634">
    <property type="term" value="C:nucleus"/>
    <property type="evidence" value="ECO:0007669"/>
    <property type="project" value="UniProtKB-SubCell"/>
</dbReference>
<dbReference type="PROSITE" id="PS00028">
    <property type="entry name" value="ZINC_FINGER_C2H2_1"/>
    <property type="match status" value="1"/>
</dbReference>
<keyword evidence="4 8" id="KW-0863">Zinc-finger</keyword>
<evidence type="ECO:0000256" key="3">
    <source>
        <dbReference type="ARBA" id="ARBA00022737"/>
    </source>
</evidence>
<reference evidence="10" key="1">
    <citation type="journal article" date="2021" name="Sci. Adv.">
        <title>The American lobster genome reveals insights on longevity, neural, and immune adaptations.</title>
        <authorList>
            <person name="Polinski J.M."/>
            <person name="Zimin A.V."/>
            <person name="Clark K.F."/>
            <person name="Kohn A.B."/>
            <person name="Sadowski N."/>
            <person name="Timp W."/>
            <person name="Ptitsyn A."/>
            <person name="Khanna P."/>
            <person name="Romanova D.Y."/>
            <person name="Williams P."/>
            <person name="Greenwood S.J."/>
            <person name="Moroz L.L."/>
            <person name="Walt D.R."/>
            <person name="Bodnar A.G."/>
        </authorList>
    </citation>
    <scope>NUCLEOTIDE SEQUENCE</scope>
    <source>
        <strain evidence="10">GMGI-L3</strain>
    </source>
</reference>
<dbReference type="SUPFAM" id="SSF57667">
    <property type="entry name" value="beta-beta-alpha zinc fingers"/>
    <property type="match status" value="1"/>
</dbReference>
<keyword evidence="3" id="KW-0677">Repeat</keyword>
<evidence type="ECO:0000313" key="10">
    <source>
        <dbReference type="EMBL" id="KAG7170463.1"/>
    </source>
</evidence>
<dbReference type="GO" id="GO:0003700">
    <property type="term" value="F:DNA-binding transcription factor activity"/>
    <property type="evidence" value="ECO:0007669"/>
    <property type="project" value="TreeGrafter"/>
</dbReference>
<sequence>MSIEGHMGVHTGETPFHCPDCHNKFSWKSDLVNHVKEHTGQNSLKCSRCYKEYKCKCHLKEQIDREQVSEKPSDETGTEHEVYILGASWLHGDNPPIYNHHCLWPIHALCSSCYRKDECVQPSQLEVELSYQNMDNVCVMVDSAADVIDCSGGVQENDCPQDCNSSCDSMDPLGCELIAESAVKVENLDENCIYIKEEL</sequence>
<comment type="subcellular location">
    <subcellularLocation>
        <location evidence="1">Nucleus</location>
    </subcellularLocation>
</comment>
<dbReference type="SMART" id="SM00355">
    <property type="entry name" value="ZnF_C2H2"/>
    <property type="match status" value="1"/>
</dbReference>
<dbReference type="InterPro" id="IPR036236">
    <property type="entry name" value="Znf_C2H2_sf"/>
</dbReference>
<evidence type="ECO:0000256" key="2">
    <source>
        <dbReference type="ARBA" id="ARBA00022723"/>
    </source>
</evidence>
<evidence type="ECO:0000256" key="7">
    <source>
        <dbReference type="ARBA" id="ARBA00023242"/>
    </source>
</evidence>
<keyword evidence="7" id="KW-0539">Nucleus</keyword>
<evidence type="ECO:0000259" key="9">
    <source>
        <dbReference type="PROSITE" id="PS50157"/>
    </source>
</evidence>